<comment type="similarity">
    <text evidence="1">Belongs to the MIX23 family.</text>
</comment>
<evidence type="ECO:0000313" key="3">
    <source>
        <dbReference type="Proteomes" id="UP000054454"/>
    </source>
</evidence>
<dbReference type="PANTHER" id="PTHR31905:SF2">
    <property type="entry name" value="PROTEIN MIX23"/>
    <property type="match status" value="1"/>
</dbReference>
<dbReference type="AlphaFoldDB" id="A0A0W4ZQZ3"/>
<proteinExistence type="inferred from homology"/>
<comment type="caution">
    <text evidence="2">The sequence shown here is derived from an EMBL/GenBank/DDBJ whole genome shotgun (WGS) entry which is preliminary data.</text>
</comment>
<gene>
    <name evidence="2" type="ORF">T552_00482</name>
</gene>
<evidence type="ECO:0000313" key="2">
    <source>
        <dbReference type="EMBL" id="KTW30770.1"/>
    </source>
</evidence>
<sequence>MGKTGIPLNPSVCFDFSYIKNFLRFSRAQLDDNITFHLNSLSAERPFISETLKTKPVEIDLKLQPDKNTCLSFIHQVFNAWETRSSLISYCQAVAVKMDDSSTSNTSYISSSVDTRKDPYSGRMDIHETKKRMLQNILNTEERIEHVVRNHSWEHIVRRCGFLQLPETYQAAMNDYHEKHVHERSFDTSQVT</sequence>
<dbReference type="Proteomes" id="UP000054454">
    <property type="component" value="Unassembled WGS sequence"/>
</dbReference>
<dbReference type="Pfam" id="PF09774">
    <property type="entry name" value="MIX23"/>
    <property type="match status" value="1"/>
</dbReference>
<dbReference type="GeneID" id="28935299"/>
<name>A0A0W4ZQZ3_PNEC8</name>
<keyword evidence="3" id="KW-1185">Reference proteome</keyword>
<accession>A0A0W4ZQZ3</accession>
<dbReference type="OrthoDB" id="5593818at2759"/>
<reference evidence="3" key="1">
    <citation type="journal article" date="2016" name="Nat. Commun.">
        <title>Genome analysis of three Pneumocystis species reveals adaptation mechanisms to life exclusively in mammalian hosts.</title>
        <authorList>
            <person name="Ma L."/>
            <person name="Chen Z."/>
            <person name="Huang D.W."/>
            <person name="Kutty G."/>
            <person name="Ishihara M."/>
            <person name="Wang H."/>
            <person name="Abouelleil A."/>
            <person name="Bishop L."/>
            <person name="Davey E."/>
            <person name="Deng R."/>
            <person name="Deng X."/>
            <person name="Fan L."/>
            <person name="Fantoni G."/>
            <person name="Fitzgerald M."/>
            <person name="Gogineni E."/>
            <person name="Goldberg J.M."/>
            <person name="Handley G."/>
            <person name="Hu X."/>
            <person name="Huber C."/>
            <person name="Jiao X."/>
            <person name="Jones K."/>
            <person name="Levin J.Z."/>
            <person name="Liu Y."/>
            <person name="Macdonald P."/>
            <person name="Melnikov A."/>
            <person name="Raley C."/>
            <person name="Sassi M."/>
            <person name="Sherman B.T."/>
            <person name="Song X."/>
            <person name="Sykes S."/>
            <person name="Tran B."/>
            <person name="Walsh L."/>
            <person name="Xia Y."/>
            <person name="Yang J."/>
            <person name="Young S."/>
            <person name="Zeng Q."/>
            <person name="Zheng X."/>
            <person name="Stephens R."/>
            <person name="Nusbaum C."/>
            <person name="Birren B.W."/>
            <person name="Azadi P."/>
            <person name="Lempicki R.A."/>
            <person name="Cuomo C.A."/>
            <person name="Kovacs J.A."/>
        </authorList>
    </citation>
    <scope>NUCLEOTIDE SEQUENCE [LARGE SCALE GENOMIC DNA]</scope>
    <source>
        <strain evidence="3">B80</strain>
    </source>
</reference>
<dbReference type="PANTHER" id="PTHR31905">
    <property type="entry name" value="COILED-COIL DOMAIN-CONTAINING PROTEIN 58"/>
    <property type="match status" value="1"/>
</dbReference>
<dbReference type="EMBL" id="LFVZ01000002">
    <property type="protein sequence ID" value="KTW30770.1"/>
    <property type="molecule type" value="Genomic_DNA"/>
</dbReference>
<evidence type="ECO:0000256" key="1">
    <source>
        <dbReference type="ARBA" id="ARBA00024204"/>
    </source>
</evidence>
<dbReference type="VEuPathDB" id="FungiDB:T552_00482"/>
<organism evidence="2 3">
    <name type="scientific">Pneumocystis carinii (strain B80)</name>
    <name type="common">Rat pneumocystis pneumonia agent</name>
    <name type="synonym">Pneumocystis carinii f. sp. carinii</name>
    <dbReference type="NCBI Taxonomy" id="1408658"/>
    <lineage>
        <taxon>Eukaryota</taxon>
        <taxon>Fungi</taxon>
        <taxon>Dikarya</taxon>
        <taxon>Ascomycota</taxon>
        <taxon>Taphrinomycotina</taxon>
        <taxon>Pneumocystomycetes</taxon>
        <taxon>Pneumocystaceae</taxon>
        <taxon>Pneumocystis</taxon>
    </lineage>
</organism>
<dbReference type="RefSeq" id="XP_018227366.1">
    <property type="nucleotide sequence ID" value="XM_018369097.1"/>
</dbReference>
<dbReference type="GO" id="GO:0005758">
    <property type="term" value="C:mitochondrial intermembrane space"/>
    <property type="evidence" value="ECO:0007669"/>
    <property type="project" value="InterPro"/>
</dbReference>
<protein>
    <submittedName>
        <fullName evidence="2">Uncharacterized protein</fullName>
    </submittedName>
</protein>
<dbReference type="InterPro" id="IPR019171">
    <property type="entry name" value="MIX23"/>
</dbReference>